<evidence type="ECO:0000313" key="6">
    <source>
        <dbReference type="EMBL" id="OKH38639.1"/>
    </source>
</evidence>
<dbReference type="GO" id="GO:0008934">
    <property type="term" value="F:inositol monophosphate 1-phosphatase activity"/>
    <property type="evidence" value="ECO:0007669"/>
    <property type="project" value="TreeGrafter"/>
</dbReference>
<name>A0A1U7IN20_9CYAN</name>
<feature type="binding site" evidence="5">
    <location>
        <position position="91"/>
    </location>
    <ligand>
        <name>Mg(2+)</name>
        <dbReference type="ChEBI" id="CHEBI:18420"/>
        <label>1</label>
        <note>catalytic</note>
    </ligand>
</feature>
<dbReference type="GO" id="GO:0046872">
    <property type="term" value="F:metal ion binding"/>
    <property type="evidence" value="ECO:0007669"/>
    <property type="project" value="UniProtKB-KW"/>
</dbReference>
<reference evidence="6 7" key="1">
    <citation type="submission" date="2016-11" db="EMBL/GenBank/DDBJ databases">
        <title>Draft Genome Sequences of Nine Cyanobacterial Strains from Diverse Habitats.</title>
        <authorList>
            <person name="Zhu T."/>
            <person name="Hou S."/>
            <person name="Lu X."/>
            <person name="Hess W.R."/>
        </authorList>
    </citation>
    <scope>NUCLEOTIDE SEQUENCE [LARGE SCALE GENOMIC DNA]</scope>
    <source>
        <strain evidence="6 7">IAM M-71</strain>
    </source>
</reference>
<dbReference type="EMBL" id="MRCE01000007">
    <property type="protein sequence ID" value="OKH38639.1"/>
    <property type="molecule type" value="Genomic_DNA"/>
</dbReference>
<feature type="binding site" evidence="5">
    <location>
        <position position="222"/>
    </location>
    <ligand>
        <name>Mg(2+)</name>
        <dbReference type="ChEBI" id="CHEBI:18420"/>
        <label>1</label>
        <note>catalytic</note>
    </ligand>
</feature>
<accession>A0A1U7IN20</accession>
<dbReference type="PRINTS" id="PR00377">
    <property type="entry name" value="IMPHPHTASES"/>
</dbReference>
<dbReference type="PANTHER" id="PTHR20854:SF4">
    <property type="entry name" value="INOSITOL-1-MONOPHOSPHATASE-RELATED"/>
    <property type="match status" value="1"/>
</dbReference>
<evidence type="ECO:0000313" key="7">
    <source>
        <dbReference type="Proteomes" id="UP000185860"/>
    </source>
</evidence>
<dbReference type="AlphaFoldDB" id="A0A1U7IN20"/>
<proteinExistence type="predicted"/>
<evidence type="ECO:0000256" key="4">
    <source>
        <dbReference type="ARBA" id="ARBA00022842"/>
    </source>
</evidence>
<dbReference type="PANTHER" id="PTHR20854">
    <property type="entry name" value="INOSITOL MONOPHOSPHATASE"/>
    <property type="match status" value="1"/>
</dbReference>
<dbReference type="FunFam" id="3.30.540.10:FF:000003">
    <property type="entry name" value="Inositol-1-monophosphatase"/>
    <property type="match status" value="1"/>
</dbReference>
<dbReference type="STRING" id="454136.NIES2119_08560"/>
<dbReference type="Gene3D" id="3.40.190.80">
    <property type="match status" value="1"/>
</dbReference>
<dbReference type="Proteomes" id="UP000185860">
    <property type="component" value="Unassembled WGS sequence"/>
</dbReference>
<comment type="cofactor">
    <cofactor evidence="1 5">
        <name>Mg(2+)</name>
        <dbReference type="ChEBI" id="CHEBI:18420"/>
    </cofactor>
</comment>
<dbReference type="InterPro" id="IPR000760">
    <property type="entry name" value="Inositol_monophosphatase-like"/>
</dbReference>
<keyword evidence="2 5" id="KW-0479">Metal-binding</keyword>
<evidence type="ECO:0008006" key="8">
    <source>
        <dbReference type="Google" id="ProtNLM"/>
    </source>
</evidence>
<evidence type="ECO:0000256" key="1">
    <source>
        <dbReference type="ARBA" id="ARBA00001946"/>
    </source>
</evidence>
<keyword evidence="3" id="KW-0378">Hydrolase</keyword>
<feature type="binding site" evidence="5">
    <location>
        <position position="94"/>
    </location>
    <ligand>
        <name>Mg(2+)</name>
        <dbReference type="ChEBI" id="CHEBI:18420"/>
        <label>1</label>
        <note>catalytic</note>
    </ligand>
</feature>
<dbReference type="Gene3D" id="3.30.540.10">
    <property type="entry name" value="Fructose-1,6-Bisphosphatase, subunit A, domain 1"/>
    <property type="match status" value="1"/>
</dbReference>
<evidence type="ECO:0000256" key="5">
    <source>
        <dbReference type="PIRSR" id="PIRSR600760-2"/>
    </source>
</evidence>
<feature type="binding site" evidence="5">
    <location>
        <position position="93"/>
    </location>
    <ligand>
        <name>Mg(2+)</name>
        <dbReference type="ChEBI" id="CHEBI:18420"/>
        <label>2</label>
    </ligand>
</feature>
<comment type="caution">
    <text evidence="6">The sequence shown here is derived from an EMBL/GenBank/DDBJ whole genome shotgun (WGS) entry which is preliminary data.</text>
</comment>
<dbReference type="SUPFAM" id="SSF56655">
    <property type="entry name" value="Carbohydrate phosphatase"/>
    <property type="match status" value="1"/>
</dbReference>
<evidence type="ECO:0000256" key="3">
    <source>
        <dbReference type="ARBA" id="ARBA00022801"/>
    </source>
</evidence>
<dbReference type="PROSITE" id="PS00629">
    <property type="entry name" value="IMP_1"/>
    <property type="match status" value="1"/>
</dbReference>
<dbReference type="GO" id="GO:0006020">
    <property type="term" value="P:inositol metabolic process"/>
    <property type="evidence" value="ECO:0007669"/>
    <property type="project" value="TreeGrafter"/>
</dbReference>
<dbReference type="GO" id="GO:0007165">
    <property type="term" value="P:signal transduction"/>
    <property type="evidence" value="ECO:0007669"/>
    <property type="project" value="TreeGrafter"/>
</dbReference>
<evidence type="ECO:0000256" key="2">
    <source>
        <dbReference type="ARBA" id="ARBA00022723"/>
    </source>
</evidence>
<organism evidence="6 7">
    <name type="scientific">[Phormidium ambiguum] IAM M-71</name>
    <dbReference type="NCBI Taxonomy" id="454136"/>
    <lineage>
        <taxon>Bacteria</taxon>
        <taxon>Bacillati</taxon>
        <taxon>Cyanobacteriota</taxon>
        <taxon>Cyanophyceae</taxon>
        <taxon>Oscillatoriophycideae</taxon>
        <taxon>Aerosakkonematales</taxon>
        <taxon>Aerosakkonemataceae</taxon>
        <taxon>Floridanema</taxon>
    </lineage>
</organism>
<dbReference type="InterPro" id="IPR020583">
    <property type="entry name" value="Inositol_monoP_metal-BS"/>
</dbReference>
<protein>
    <recommendedName>
        <fullName evidence="8">Inositol-phosphate phosphatase</fullName>
    </recommendedName>
</protein>
<keyword evidence="4 5" id="KW-0460">Magnesium</keyword>
<gene>
    <name evidence="6" type="ORF">NIES2119_08560</name>
</gene>
<sequence length="280" mass="31248">MVINENMIDNFTAELEVATNLVKTAACLHIKGRENPITVYQKGVLDEVTSTDYAIEKFLVDELLQKFPDDRIISEETHIAEITDERTWVIDPLDGTSNYARKIPIYGIQMALLINKNPVVAVIYLPELEEMYSAAVNQGSYLNDERIYVSSCGDLNQAIASMGDFSKGSDRAEKNRVRLAGVCAIANHINRLKMWGAACYDLASLASGKTDIYLVYSYDIWDIMPGYLIAKEAGAVFQQLTGEAFDYTATTLIGAANIELINELLELINYREFLDNSTTN</sequence>
<feature type="binding site" evidence="5">
    <location>
        <position position="75"/>
    </location>
    <ligand>
        <name>Mg(2+)</name>
        <dbReference type="ChEBI" id="CHEBI:18420"/>
        <label>1</label>
        <note>catalytic</note>
    </ligand>
</feature>
<dbReference type="Pfam" id="PF00459">
    <property type="entry name" value="Inositol_P"/>
    <property type="match status" value="1"/>
</dbReference>